<feature type="signal peptide" evidence="2">
    <location>
        <begin position="1"/>
        <end position="24"/>
    </location>
</feature>
<evidence type="ECO:0000313" key="3">
    <source>
        <dbReference type="EMBL" id="SFF48657.1"/>
    </source>
</evidence>
<feature type="chain" id="PRO_5011687169" description="Lipoprotein" evidence="2">
    <location>
        <begin position="25"/>
        <end position="114"/>
    </location>
</feature>
<evidence type="ECO:0000256" key="1">
    <source>
        <dbReference type="SAM" id="MobiDB-lite"/>
    </source>
</evidence>
<name>A0A1I2J5Z4_9BACT</name>
<evidence type="ECO:0000313" key="4">
    <source>
        <dbReference type="Proteomes" id="UP000199400"/>
    </source>
</evidence>
<organism evidence="3 4">
    <name type="scientific">Nannocystis exedens</name>
    <dbReference type="NCBI Taxonomy" id="54"/>
    <lineage>
        <taxon>Bacteria</taxon>
        <taxon>Pseudomonadati</taxon>
        <taxon>Myxococcota</taxon>
        <taxon>Polyangia</taxon>
        <taxon>Nannocystales</taxon>
        <taxon>Nannocystaceae</taxon>
        <taxon>Nannocystis</taxon>
    </lineage>
</organism>
<dbReference type="PROSITE" id="PS51257">
    <property type="entry name" value="PROKAR_LIPOPROTEIN"/>
    <property type="match status" value="1"/>
</dbReference>
<evidence type="ECO:0000256" key="2">
    <source>
        <dbReference type="SAM" id="SignalP"/>
    </source>
</evidence>
<protein>
    <recommendedName>
        <fullName evidence="5">Lipoprotein</fullName>
    </recommendedName>
</protein>
<sequence>MQSNRTPTHLRMLRLASAACLSLAGCLDDAPPRDDAEQEFAEQPQPDEANARSESSAPPGGLVVRIEPGCAVDECSLAALSVTVESSATTTRRSRCLCRGAASTAAWPADGSTA</sequence>
<reference evidence="4" key="1">
    <citation type="submission" date="2016-10" db="EMBL/GenBank/DDBJ databases">
        <authorList>
            <person name="Varghese N."/>
            <person name="Submissions S."/>
        </authorList>
    </citation>
    <scope>NUCLEOTIDE SEQUENCE [LARGE SCALE GENOMIC DNA]</scope>
    <source>
        <strain evidence="4">ATCC 25963</strain>
    </source>
</reference>
<dbReference type="AlphaFoldDB" id="A0A1I2J5Z4"/>
<keyword evidence="2" id="KW-0732">Signal</keyword>
<dbReference type="Proteomes" id="UP000199400">
    <property type="component" value="Unassembled WGS sequence"/>
</dbReference>
<feature type="region of interest" description="Disordered" evidence="1">
    <location>
        <begin position="30"/>
        <end position="62"/>
    </location>
</feature>
<proteinExistence type="predicted"/>
<accession>A0A1I2J5Z4</accession>
<keyword evidence="4" id="KW-1185">Reference proteome</keyword>
<evidence type="ECO:0008006" key="5">
    <source>
        <dbReference type="Google" id="ProtNLM"/>
    </source>
</evidence>
<gene>
    <name evidence="3" type="ORF">SAMN02745121_09148</name>
</gene>
<dbReference type="EMBL" id="FOMX01000120">
    <property type="protein sequence ID" value="SFF48657.1"/>
    <property type="molecule type" value="Genomic_DNA"/>
</dbReference>